<dbReference type="AlphaFoldDB" id="A0A0F9BXP4"/>
<accession>A0A0F9BXP4</accession>
<proteinExistence type="predicted"/>
<gene>
    <name evidence="1" type="ORF">LCGC14_2393030</name>
</gene>
<protein>
    <submittedName>
        <fullName evidence="1">Uncharacterized protein</fullName>
    </submittedName>
</protein>
<sequence length="96" mass="10887">MNNPNDKELADRVVALGVGICVDDVWYGLRDRPDGSQPMGTKIPKKFVRDWRVAGALMEKFNLGYLSEILGVAEFWTTEANPRTIIEVCVEEFERV</sequence>
<dbReference type="EMBL" id="LAZR01035754">
    <property type="protein sequence ID" value="KKL26664.1"/>
    <property type="molecule type" value="Genomic_DNA"/>
</dbReference>
<comment type="caution">
    <text evidence="1">The sequence shown here is derived from an EMBL/GenBank/DDBJ whole genome shotgun (WGS) entry which is preliminary data.</text>
</comment>
<evidence type="ECO:0000313" key="1">
    <source>
        <dbReference type="EMBL" id="KKL26664.1"/>
    </source>
</evidence>
<name>A0A0F9BXP4_9ZZZZ</name>
<organism evidence="1">
    <name type="scientific">marine sediment metagenome</name>
    <dbReference type="NCBI Taxonomy" id="412755"/>
    <lineage>
        <taxon>unclassified sequences</taxon>
        <taxon>metagenomes</taxon>
        <taxon>ecological metagenomes</taxon>
    </lineage>
</organism>
<reference evidence="1" key="1">
    <citation type="journal article" date="2015" name="Nature">
        <title>Complex archaea that bridge the gap between prokaryotes and eukaryotes.</title>
        <authorList>
            <person name="Spang A."/>
            <person name="Saw J.H."/>
            <person name="Jorgensen S.L."/>
            <person name="Zaremba-Niedzwiedzka K."/>
            <person name="Martijn J."/>
            <person name="Lind A.E."/>
            <person name="van Eijk R."/>
            <person name="Schleper C."/>
            <person name="Guy L."/>
            <person name="Ettema T.J."/>
        </authorList>
    </citation>
    <scope>NUCLEOTIDE SEQUENCE</scope>
</reference>